<keyword evidence="1" id="KW-0472">Membrane</keyword>
<evidence type="ECO:0000259" key="2">
    <source>
        <dbReference type="Pfam" id="PF06985"/>
    </source>
</evidence>
<comment type="caution">
    <text evidence="3">The sequence shown here is derived from an EMBL/GenBank/DDBJ whole genome shotgun (WGS) entry which is preliminary data.</text>
</comment>
<organism evidence="3 4">
    <name type="scientific">Zymoseptoria brevis</name>
    <dbReference type="NCBI Taxonomy" id="1047168"/>
    <lineage>
        <taxon>Eukaryota</taxon>
        <taxon>Fungi</taxon>
        <taxon>Dikarya</taxon>
        <taxon>Ascomycota</taxon>
        <taxon>Pezizomycotina</taxon>
        <taxon>Dothideomycetes</taxon>
        <taxon>Dothideomycetidae</taxon>
        <taxon>Mycosphaerellales</taxon>
        <taxon>Mycosphaerellaceae</taxon>
        <taxon>Zymoseptoria</taxon>
    </lineage>
</organism>
<dbReference type="EMBL" id="LAFY01004105">
    <property type="protein sequence ID" value="KJX94962.1"/>
    <property type="molecule type" value="Genomic_DNA"/>
</dbReference>
<accession>A0A0F4GDA4</accession>
<evidence type="ECO:0000313" key="4">
    <source>
        <dbReference type="Proteomes" id="UP000033647"/>
    </source>
</evidence>
<dbReference type="InterPro" id="IPR010730">
    <property type="entry name" value="HET"/>
</dbReference>
<feature type="domain" description="Heterokaryon incompatibility" evidence="2">
    <location>
        <begin position="554"/>
        <end position="690"/>
    </location>
</feature>
<proteinExistence type="predicted"/>
<evidence type="ECO:0000313" key="3">
    <source>
        <dbReference type="EMBL" id="KJX94962.1"/>
    </source>
</evidence>
<sequence>MQYVLIDAMTKLAERSAATMPWREVKQWRPFSIDALGLVTLLGADEVNKALGTLERRRYTEYLPFLAAYIVAGDRFADEQAGYSLYNITDGITTTELKSWFTRWLSAQKVLNATTIFRWQVSEKPRQLGVVDLVAPLLSFLAVAPLLIFTVLMGDWFGFGNACAIVCSIMVRSFILWQRRRALDSDAAPKSVPVPTMSLGDEKLPHFQSGPHLPDTTSDSSLASVKRLHREQSAPTMEDTVKMLVTRADGKMVTIYAPRRILQVFVREAALPRPKLYHAARYCGWTAFGTQMCILGMSSLLTQIYTVVLLVFSTWAMCHSFSFDIGRRTSTRPAEDGKSSEYIETDFGTKLEVEQENPRHGERAGMDKRMHAYVRLQPGSKQEAMLKHWSMLPFDGVPWYDDFHQAKENYAARWTDDALEWDADGEAAYCIVPFNTLTLFENSPSAELRDWGSAVSYAVVEEQNTGDGYEEELFNCVRGRGWLSQEALEKHPVAGSAVLLGTHLDLAVISAELFTCKSSHDGCFHGFIRECIEPIKLVNCTTRRIVERLNEEPYLTLSYVYSAAIEDLDRHRVGEPLRRPLPPLMEDTMQLTLALGYNFLWVDRYCISQASDPESLRERRFQIGQMDQIYTRSDMTIIAADGVQGLSGVTDRRPSQKIHISGIGYVLCPPTPRFEIENSECSERAWCYQEGILSTRRLIVLKDQFYFKCNTSHYIEGLVGRLNPAGNLQLSTPQRSGDDSDEIALEPIRRWNEFEVFNGISSARSDPLDHVYNHIAEYTKRRLTASEDILNAIAGTFAQLKQMYPDMAVVSGVPILPRTVFERSSKLDRFITSLCWKTVFICERRPDFPSWSWTGWSKYDLAESKEEGKLERGMDHLIL</sequence>
<keyword evidence="4" id="KW-1185">Reference proteome</keyword>
<keyword evidence="1" id="KW-1133">Transmembrane helix</keyword>
<reference evidence="3 4" key="1">
    <citation type="submission" date="2015-03" db="EMBL/GenBank/DDBJ databases">
        <title>RNA-seq based gene annotation and comparative genomics of four Zymoseptoria species reveal species-specific pathogenicity related genes and transposable element activity.</title>
        <authorList>
            <person name="Grandaubert J."/>
            <person name="Bhattacharyya A."/>
            <person name="Stukenbrock E.H."/>
        </authorList>
    </citation>
    <scope>NUCLEOTIDE SEQUENCE [LARGE SCALE GENOMIC DNA]</scope>
    <source>
        <strain evidence="3 4">Zb18110</strain>
    </source>
</reference>
<protein>
    <recommendedName>
        <fullName evidence="2">Heterokaryon incompatibility domain-containing protein</fullName>
    </recommendedName>
</protein>
<dbReference type="Pfam" id="PF06985">
    <property type="entry name" value="HET"/>
    <property type="match status" value="1"/>
</dbReference>
<feature type="transmembrane region" description="Helical" evidence="1">
    <location>
        <begin position="128"/>
        <end position="150"/>
    </location>
</feature>
<feature type="transmembrane region" description="Helical" evidence="1">
    <location>
        <begin position="156"/>
        <end position="175"/>
    </location>
</feature>
<gene>
    <name evidence="3" type="ORF">TI39_contig4146g00005</name>
</gene>
<dbReference type="OrthoDB" id="5422688at2759"/>
<dbReference type="Proteomes" id="UP000033647">
    <property type="component" value="Unassembled WGS sequence"/>
</dbReference>
<feature type="transmembrane region" description="Helical" evidence="1">
    <location>
        <begin position="304"/>
        <end position="323"/>
    </location>
</feature>
<dbReference type="PANTHER" id="PTHR33112:SF1">
    <property type="entry name" value="HETEROKARYON INCOMPATIBILITY DOMAIN-CONTAINING PROTEIN"/>
    <property type="match status" value="1"/>
</dbReference>
<dbReference type="PANTHER" id="PTHR33112">
    <property type="entry name" value="DOMAIN PROTEIN, PUTATIVE-RELATED"/>
    <property type="match status" value="1"/>
</dbReference>
<dbReference type="AlphaFoldDB" id="A0A0F4GDA4"/>
<evidence type="ECO:0000256" key="1">
    <source>
        <dbReference type="SAM" id="Phobius"/>
    </source>
</evidence>
<name>A0A0F4GDA4_9PEZI</name>
<keyword evidence="1" id="KW-0812">Transmembrane</keyword>